<protein>
    <submittedName>
        <fullName evidence="1">Uncharacterized protein</fullName>
    </submittedName>
</protein>
<keyword evidence="2" id="KW-1185">Reference proteome</keyword>
<organism evidence="1 2">
    <name type="scientific">Bradyrhizobium yuanmingense</name>
    <dbReference type="NCBI Taxonomy" id="108015"/>
    <lineage>
        <taxon>Bacteria</taxon>
        <taxon>Pseudomonadati</taxon>
        <taxon>Pseudomonadota</taxon>
        <taxon>Alphaproteobacteria</taxon>
        <taxon>Hyphomicrobiales</taxon>
        <taxon>Nitrobacteraceae</taxon>
        <taxon>Bradyrhizobium</taxon>
    </lineage>
</organism>
<proteinExistence type="predicted"/>
<evidence type="ECO:0000313" key="2">
    <source>
        <dbReference type="Proteomes" id="UP001565474"/>
    </source>
</evidence>
<dbReference type="Proteomes" id="UP001565474">
    <property type="component" value="Unassembled WGS sequence"/>
</dbReference>
<accession>A0ABV4GQ69</accession>
<gene>
    <name evidence="1" type="ORF">ABH992_005609</name>
</gene>
<comment type="caution">
    <text evidence="1">The sequence shown here is derived from an EMBL/GenBank/DDBJ whole genome shotgun (WGS) entry which is preliminary data.</text>
</comment>
<sequence>MSNDDTELRRDDIQPLGYVLPYAMQATATVADQALRLDDLFDTRKVGGKRATIGGARFGARFARGAIGFIFGMDGRYGGFQVFQCEIELLGIRLLGLAPKGSLLEGGDQLV</sequence>
<reference evidence="1 2" key="1">
    <citation type="submission" date="2024-07" db="EMBL/GenBank/DDBJ databases">
        <title>Genomic Encyclopedia of Type Strains, Phase V (KMG-V): Genome sequencing to study the core and pangenomes of soil and plant-associated prokaryotes.</title>
        <authorList>
            <person name="Whitman W."/>
        </authorList>
    </citation>
    <scope>NUCLEOTIDE SEQUENCE [LARGE SCALE GENOMIC DNA]</scope>
    <source>
        <strain evidence="1 2">USDA 222</strain>
    </source>
</reference>
<name>A0ABV4GQ69_9BRAD</name>
<dbReference type="EMBL" id="JBGBZN010000002">
    <property type="protein sequence ID" value="MEY9473210.1"/>
    <property type="molecule type" value="Genomic_DNA"/>
</dbReference>
<evidence type="ECO:0000313" key="1">
    <source>
        <dbReference type="EMBL" id="MEY9473210.1"/>
    </source>
</evidence>